<proteinExistence type="predicted"/>
<dbReference type="AlphaFoldDB" id="A0A453SZI1"/>
<reference evidence="2" key="4">
    <citation type="submission" date="2019-03" db="UniProtKB">
        <authorList>
            <consortium name="EnsemblPlants"/>
        </authorList>
    </citation>
    <scope>IDENTIFICATION</scope>
</reference>
<name>A0A453SZI1_AEGTS</name>
<keyword evidence="3" id="KW-1185">Reference proteome</keyword>
<reference evidence="2" key="5">
    <citation type="journal article" date="2021" name="G3 (Bethesda)">
        <title>Aegilops tauschii genome assembly Aet v5.0 features greater sequence contiguity and improved annotation.</title>
        <authorList>
            <person name="Wang L."/>
            <person name="Zhu T."/>
            <person name="Rodriguez J.C."/>
            <person name="Deal K.R."/>
            <person name="Dubcovsky J."/>
            <person name="McGuire P.E."/>
            <person name="Lux T."/>
            <person name="Spannagl M."/>
            <person name="Mayer K.F.X."/>
            <person name="Baldrich P."/>
            <person name="Meyers B.C."/>
            <person name="Huo N."/>
            <person name="Gu Y.Q."/>
            <person name="Zhou H."/>
            <person name="Devos K.M."/>
            <person name="Bennetzen J.L."/>
            <person name="Unver T."/>
            <person name="Budak H."/>
            <person name="Gulick P.J."/>
            <person name="Galiba G."/>
            <person name="Kalapos B."/>
            <person name="Nelson D.R."/>
            <person name="Li P."/>
            <person name="You F.M."/>
            <person name="Luo M.C."/>
            <person name="Dvorak J."/>
        </authorList>
    </citation>
    <scope>NUCLEOTIDE SEQUENCE [LARGE SCALE GENOMIC DNA]</scope>
    <source>
        <strain evidence="2">cv. AL8/78</strain>
    </source>
</reference>
<evidence type="ECO:0000313" key="3">
    <source>
        <dbReference type="Proteomes" id="UP000015105"/>
    </source>
</evidence>
<evidence type="ECO:0000313" key="2">
    <source>
        <dbReference type="EnsemblPlants" id="AET7Gv21165300.1"/>
    </source>
</evidence>
<sequence>GCNFKWIWRAKIPLKIQIFLWQLFQDFVLTRDVMCRRGRPVCAFCNGRESS</sequence>
<protein>
    <recommendedName>
        <fullName evidence="1">Reverse transcriptase zinc-binding domain-containing protein</fullName>
    </recommendedName>
</protein>
<dbReference type="InterPro" id="IPR026960">
    <property type="entry name" value="RVT-Znf"/>
</dbReference>
<reference evidence="2" key="3">
    <citation type="journal article" date="2017" name="Nature">
        <title>Genome sequence of the progenitor of the wheat D genome Aegilops tauschii.</title>
        <authorList>
            <person name="Luo M.C."/>
            <person name="Gu Y.Q."/>
            <person name="Puiu D."/>
            <person name="Wang H."/>
            <person name="Twardziok S.O."/>
            <person name="Deal K.R."/>
            <person name="Huo N."/>
            <person name="Zhu T."/>
            <person name="Wang L."/>
            <person name="Wang Y."/>
            <person name="McGuire P.E."/>
            <person name="Liu S."/>
            <person name="Long H."/>
            <person name="Ramasamy R.K."/>
            <person name="Rodriguez J.C."/>
            <person name="Van S.L."/>
            <person name="Yuan L."/>
            <person name="Wang Z."/>
            <person name="Xia Z."/>
            <person name="Xiao L."/>
            <person name="Anderson O.D."/>
            <person name="Ouyang S."/>
            <person name="Liang Y."/>
            <person name="Zimin A.V."/>
            <person name="Pertea G."/>
            <person name="Qi P."/>
            <person name="Bennetzen J.L."/>
            <person name="Dai X."/>
            <person name="Dawson M.W."/>
            <person name="Muller H.G."/>
            <person name="Kugler K."/>
            <person name="Rivarola-Duarte L."/>
            <person name="Spannagl M."/>
            <person name="Mayer K.F.X."/>
            <person name="Lu F.H."/>
            <person name="Bevan M.W."/>
            <person name="Leroy P."/>
            <person name="Li P."/>
            <person name="You F.M."/>
            <person name="Sun Q."/>
            <person name="Liu Z."/>
            <person name="Lyons E."/>
            <person name="Wicker T."/>
            <person name="Salzberg S.L."/>
            <person name="Devos K.M."/>
            <person name="Dvorak J."/>
        </authorList>
    </citation>
    <scope>NUCLEOTIDE SEQUENCE [LARGE SCALE GENOMIC DNA]</scope>
    <source>
        <strain evidence="2">cv. AL8/78</strain>
    </source>
</reference>
<dbReference type="Proteomes" id="UP000015105">
    <property type="component" value="Chromosome 7D"/>
</dbReference>
<dbReference type="Pfam" id="PF13966">
    <property type="entry name" value="zf-RVT"/>
    <property type="match status" value="1"/>
</dbReference>
<dbReference type="EnsemblPlants" id="AET7Gv21165300.1">
    <property type="protein sequence ID" value="AET7Gv21165300.1"/>
    <property type="gene ID" value="AET7Gv21165300"/>
</dbReference>
<reference evidence="3" key="2">
    <citation type="journal article" date="2017" name="Nat. Plants">
        <title>The Aegilops tauschii genome reveals multiple impacts of transposons.</title>
        <authorList>
            <person name="Zhao G."/>
            <person name="Zou C."/>
            <person name="Li K."/>
            <person name="Wang K."/>
            <person name="Li T."/>
            <person name="Gao L."/>
            <person name="Zhang X."/>
            <person name="Wang H."/>
            <person name="Yang Z."/>
            <person name="Liu X."/>
            <person name="Jiang W."/>
            <person name="Mao L."/>
            <person name="Kong X."/>
            <person name="Jiao Y."/>
            <person name="Jia J."/>
        </authorList>
    </citation>
    <scope>NUCLEOTIDE SEQUENCE [LARGE SCALE GENOMIC DNA]</scope>
    <source>
        <strain evidence="3">cv. AL8/78</strain>
    </source>
</reference>
<accession>A0A453SZI1</accession>
<reference evidence="3" key="1">
    <citation type="journal article" date="2014" name="Science">
        <title>Ancient hybridizations among the ancestral genomes of bread wheat.</title>
        <authorList>
            <consortium name="International Wheat Genome Sequencing Consortium,"/>
            <person name="Marcussen T."/>
            <person name="Sandve S.R."/>
            <person name="Heier L."/>
            <person name="Spannagl M."/>
            <person name="Pfeifer M."/>
            <person name="Jakobsen K.S."/>
            <person name="Wulff B.B."/>
            <person name="Steuernagel B."/>
            <person name="Mayer K.F."/>
            <person name="Olsen O.A."/>
        </authorList>
    </citation>
    <scope>NUCLEOTIDE SEQUENCE [LARGE SCALE GENOMIC DNA]</scope>
    <source>
        <strain evidence="3">cv. AL8/78</strain>
    </source>
</reference>
<feature type="domain" description="Reverse transcriptase zinc-binding" evidence="1">
    <location>
        <begin position="4"/>
        <end position="47"/>
    </location>
</feature>
<evidence type="ECO:0000259" key="1">
    <source>
        <dbReference type="Pfam" id="PF13966"/>
    </source>
</evidence>
<dbReference type="Gramene" id="AET7Gv21165300.1">
    <property type="protein sequence ID" value="AET7Gv21165300.1"/>
    <property type="gene ID" value="AET7Gv21165300"/>
</dbReference>
<organism evidence="2 3">
    <name type="scientific">Aegilops tauschii subsp. strangulata</name>
    <name type="common">Goatgrass</name>
    <dbReference type="NCBI Taxonomy" id="200361"/>
    <lineage>
        <taxon>Eukaryota</taxon>
        <taxon>Viridiplantae</taxon>
        <taxon>Streptophyta</taxon>
        <taxon>Embryophyta</taxon>
        <taxon>Tracheophyta</taxon>
        <taxon>Spermatophyta</taxon>
        <taxon>Magnoliopsida</taxon>
        <taxon>Liliopsida</taxon>
        <taxon>Poales</taxon>
        <taxon>Poaceae</taxon>
        <taxon>BOP clade</taxon>
        <taxon>Pooideae</taxon>
        <taxon>Triticodae</taxon>
        <taxon>Triticeae</taxon>
        <taxon>Triticinae</taxon>
        <taxon>Aegilops</taxon>
    </lineage>
</organism>